<dbReference type="EMBL" id="CVQI01007446">
    <property type="protein sequence ID" value="CRK16914.1"/>
    <property type="molecule type" value="Genomic_DNA"/>
</dbReference>
<dbReference type="Gene3D" id="1.10.10.580">
    <property type="entry name" value="Structural maintenance of chromosome 1. Chain E"/>
    <property type="match status" value="1"/>
</dbReference>
<dbReference type="AlphaFoldDB" id="A0A0G4L4J8"/>
<dbReference type="Proteomes" id="UP000045706">
    <property type="component" value="Unassembled WGS sequence"/>
</dbReference>
<dbReference type="InterPro" id="IPR006909">
    <property type="entry name" value="Rad21/Rec8_C_eu"/>
</dbReference>
<dbReference type="Pfam" id="PF04824">
    <property type="entry name" value="Rad21_Rec8"/>
    <property type="match status" value="1"/>
</dbReference>
<proteinExistence type="predicted"/>
<dbReference type="InterPro" id="IPR023093">
    <property type="entry name" value="ScpA-like_C"/>
</dbReference>
<reference evidence="4" key="1">
    <citation type="submission" date="2015-05" db="EMBL/GenBank/DDBJ databases">
        <authorList>
            <person name="Fogelqvist Johan"/>
        </authorList>
    </citation>
    <scope>NUCLEOTIDE SEQUENCE [LARGE SCALE GENOMIC DNA]</scope>
</reference>
<protein>
    <recommendedName>
        <fullName evidence="2">Rad21/Rec8-like protein C-terminal eukaryotic domain-containing protein</fullName>
    </recommendedName>
</protein>
<dbReference type="SUPFAM" id="SSF46785">
    <property type="entry name" value="Winged helix' DNA-binding domain"/>
    <property type="match status" value="1"/>
</dbReference>
<feature type="domain" description="Rad21/Rec8-like protein C-terminal eukaryotic" evidence="2">
    <location>
        <begin position="37"/>
        <end position="75"/>
    </location>
</feature>
<feature type="region of interest" description="Disordered" evidence="1">
    <location>
        <begin position="101"/>
        <end position="131"/>
    </location>
</feature>
<evidence type="ECO:0000256" key="1">
    <source>
        <dbReference type="SAM" id="MobiDB-lite"/>
    </source>
</evidence>
<dbReference type="GO" id="GO:0003682">
    <property type="term" value="F:chromatin binding"/>
    <property type="evidence" value="ECO:0007669"/>
    <property type="project" value="TreeGrafter"/>
</dbReference>
<evidence type="ECO:0000259" key="2">
    <source>
        <dbReference type="Pfam" id="PF04824"/>
    </source>
</evidence>
<dbReference type="GO" id="GO:0030892">
    <property type="term" value="C:mitotic cohesin complex"/>
    <property type="evidence" value="ECO:0007669"/>
    <property type="project" value="TreeGrafter"/>
</dbReference>
<dbReference type="PANTHER" id="PTHR12585:SF69">
    <property type="entry name" value="FI11703P"/>
    <property type="match status" value="1"/>
</dbReference>
<dbReference type="InterPro" id="IPR036390">
    <property type="entry name" value="WH_DNA-bd_sf"/>
</dbReference>
<name>A0A0G4L4J8_VERLO</name>
<feature type="compositionally biased region" description="Acidic residues" evidence="1">
    <location>
        <begin position="102"/>
        <end position="113"/>
    </location>
</feature>
<dbReference type="PANTHER" id="PTHR12585">
    <property type="entry name" value="SCC1 / RAD21 FAMILY MEMBER"/>
    <property type="match status" value="1"/>
</dbReference>
<accession>A0A0G4L4J8</accession>
<evidence type="ECO:0000313" key="4">
    <source>
        <dbReference type="Proteomes" id="UP000045706"/>
    </source>
</evidence>
<organism evidence="3 4">
    <name type="scientific">Verticillium longisporum</name>
    <name type="common">Verticillium dahliae var. longisporum</name>
    <dbReference type="NCBI Taxonomy" id="100787"/>
    <lineage>
        <taxon>Eukaryota</taxon>
        <taxon>Fungi</taxon>
        <taxon>Dikarya</taxon>
        <taxon>Ascomycota</taxon>
        <taxon>Pezizomycotina</taxon>
        <taxon>Sordariomycetes</taxon>
        <taxon>Hypocreomycetidae</taxon>
        <taxon>Glomerellales</taxon>
        <taxon>Plectosphaerellaceae</taxon>
        <taxon>Verticillium</taxon>
    </lineage>
</organism>
<dbReference type="InterPro" id="IPR039781">
    <property type="entry name" value="Rad21/Rec8-like"/>
</dbReference>
<dbReference type="GO" id="GO:1990414">
    <property type="term" value="P:replication-born double-strand break repair via sister chromatid exchange"/>
    <property type="evidence" value="ECO:0007669"/>
    <property type="project" value="TreeGrafter"/>
</dbReference>
<gene>
    <name evidence="3" type="ORF">BN1723_011145</name>
</gene>
<evidence type="ECO:0000313" key="3">
    <source>
        <dbReference type="EMBL" id="CRK16914.1"/>
    </source>
</evidence>
<feature type="compositionally biased region" description="Low complexity" evidence="1">
    <location>
        <begin position="120"/>
        <end position="131"/>
    </location>
</feature>
<dbReference type="FunFam" id="1.10.10.580:FF:000004">
    <property type="entry name" value="Double-strand-break repair protein rad21"/>
    <property type="match status" value="1"/>
</dbReference>
<sequence>MDSGPVSLGTKHAVHILRDLFGADAENDDEKRSKTSVVFQDLLPEKRTTKADATKMFFECLVLATKDAIKIEQGDALGAPIRVRGKRGLWGAWAEREAGGEIAEEEQVADEAEQREPSPAAVSAQAVAVGA</sequence>
<feature type="non-terminal residue" evidence="3">
    <location>
        <position position="131"/>
    </location>
</feature>
<dbReference type="GO" id="GO:0007064">
    <property type="term" value="P:mitotic sister chromatid cohesion"/>
    <property type="evidence" value="ECO:0007669"/>
    <property type="project" value="TreeGrafter"/>
</dbReference>